<evidence type="ECO:0000313" key="2">
    <source>
        <dbReference type="EMBL" id="MFC0632840.1"/>
    </source>
</evidence>
<accession>A0ABV6QZP7</accession>
<name>A0ABV6QZP7_9CAUL</name>
<evidence type="ECO:0000313" key="3">
    <source>
        <dbReference type="Proteomes" id="UP001589906"/>
    </source>
</evidence>
<feature type="transmembrane region" description="Helical" evidence="1">
    <location>
        <begin position="30"/>
        <end position="50"/>
    </location>
</feature>
<sequence length="52" mass="5386">MTIRLDVSDHIARARALLAEPEAPARSLNALAAAGLMAGSAVLMAWIMVLGV</sequence>
<proteinExistence type="predicted"/>
<keyword evidence="1" id="KW-1133">Transmembrane helix</keyword>
<comment type="caution">
    <text evidence="2">The sequence shown here is derived from an EMBL/GenBank/DDBJ whole genome shotgun (WGS) entry which is preliminary data.</text>
</comment>
<keyword evidence="1" id="KW-0472">Membrane</keyword>
<evidence type="ECO:0000256" key="1">
    <source>
        <dbReference type="SAM" id="Phobius"/>
    </source>
</evidence>
<dbReference type="Proteomes" id="UP001589906">
    <property type="component" value="Unassembled WGS sequence"/>
</dbReference>
<dbReference type="RefSeq" id="WP_376834146.1">
    <property type="nucleotide sequence ID" value="NZ_JBHLSW010000003.1"/>
</dbReference>
<keyword evidence="3" id="KW-1185">Reference proteome</keyword>
<organism evidence="2 3">
    <name type="scientific">Brevundimonas balnearis</name>
    <dbReference type="NCBI Taxonomy" id="1572858"/>
    <lineage>
        <taxon>Bacteria</taxon>
        <taxon>Pseudomonadati</taxon>
        <taxon>Pseudomonadota</taxon>
        <taxon>Alphaproteobacteria</taxon>
        <taxon>Caulobacterales</taxon>
        <taxon>Caulobacteraceae</taxon>
        <taxon>Brevundimonas</taxon>
    </lineage>
</organism>
<reference evidence="2 3" key="1">
    <citation type="submission" date="2024-09" db="EMBL/GenBank/DDBJ databases">
        <authorList>
            <person name="Sun Q."/>
            <person name="Mori K."/>
        </authorList>
    </citation>
    <scope>NUCLEOTIDE SEQUENCE [LARGE SCALE GENOMIC DNA]</scope>
    <source>
        <strain evidence="2 3">NCAIM B.02621</strain>
    </source>
</reference>
<protein>
    <submittedName>
        <fullName evidence="2">Uncharacterized protein</fullName>
    </submittedName>
</protein>
<gene>
    <name evidence="2" type="ORF">ACFFGE_02990</name>
</gene>
<keyword evidence="1" id="KW-0812">Transmembrane</keyword>
<dbReference type="EMBL" id="JBHLSW010000003">
    <property type="protein sequence ID" value="MFC0632840.1"/>
    <property type="molecule type" value="Genomic_DNA"/>
</dbReference>